<dbReference type="Pfam" id="PF21638">
    <property type="entry name" value="SDA1_C"/>
    <property type="match status" value="1"/>
</dbReference>
<dbReference type="Pfam" id="PF05285">
    <property type="entry name" value="SDA1_dom"/>
    <property type="match status" value="1"/>
</dbReference>
<evidence type="ECO:0000259" key="8">
    <source>
        <dbReference type="Pfam" id="PF05285"/>
    </source>
</evidence>
<organism evidence="11 12">
    <name type="scientific">Tigriopus californicus</name>
    <name type="common">Marine copepod</name>
    <dbReference type="NCBI Taxonomy" id="6832"/>
    <lineage>
        <taxon>Eukaryota</taxon>
        <taxon>Metazoa</taxon>
        <taxon>Ecdysozoa</taxon>
        <taxon>Arthropoda</taxon>
        <taxon>Crustacea</taxon>
        <taxon>Multicrustacea</taxon>
        <taxon>Hexanauplia</taxon>
        <taxon>Copepoda</taxon>
        <taxon>Harpacticoida</taxon>
        <taxon>Harpacticidae</taxon>
        <taxon>Tigriopus</taxon>
    </lineage>
</organism>
<feature type="region of interest" description="Disordered" evidence="7">
    <location>
        <begin position="483"/>
        <end position="588"/>
    </location>
</feature>
<keyword evidence="4 6" id="KW-0653">Protein transport</keyword>
<keyword evidence="12" id="KW-1185">Reference proteome</keyword>
<proteinExistence type="inferred from homology"/>
<dbReference type="SUPFAM" id="SSF48371">
    <property type="entry name" value="ARM repeat"/>
    <property type="match status" value="1"/>
</dbReference>
<gene>
    <name evidence="11" type="ORF">TCAL_12049</name>
</gene>
<evidence type="ECO:0000256" key="2">
    <source>
        <dbReference type="ARBA" id="ARBA00022448"/>
    </source>
</evidence>
<keyword evidence="2 6" id="KW-0813">Transport</keyword>
<feature type="domain" description="SDA1 C-terminal" evidence="10">
    <location>
        <begin position="697"/>
        <end position="740"/>
    </location>
</feature>
<dbReference type="AlphaFoldDB" id="A0A553PJL4"/>
<dbReference type="Pfam" id="PF08158">
    <property type="entry name" value="SDA1_HEAT"/>
    <property type="match status" value="1"/>
</dbReference>
<dbReference type="Proteomes" id="UP000318571">
    <property type="component" value="Chromosome 11"/>
</dbReference>
<evidence type="ECO:0000313" key="12">
    <source>
        <dbReference type="Proteomes" id="UP000318571"/>
    </source>
</evidence>
<accession>A0A553PJL4</accession>
<dbReference type="InterPro" id="IPR007949">
    <property type="entry name" value="SDA1_MD"/>
</dbReference>
<dbReference type="GO" id="GO:0015031">
    <property type="term" value="P:protein transport"/>
    <property type="evidence" value="ECO:0007669"/>
    <property type="project" value="UniProtKB-KW"/>
</dbReference>
<comment type="subcellular location">
    <subcellularLocation>
        <location evidence="6">Nucleus</location>
        <location evidence="6">Nucleolus</location>
    </subcellularLocation>
</comment>
<feature type="region of interest" description="Disordered" evidence="7">
    <location>
        <begin position="662"/>
        <end position="742"/>
    </location>
</feature>
<comment type="function">
    <text evidence="6">Required for 60S pre-ribosomal subunits export to the cytoplasm.</text>
</comment>
<dbReference type="InterPro" id="IPR048292">
    <property type="entry name" value="SDA1_C"/>
</dbReference>
<comment type="similarity">
    <text evidence="1 6">Belongs to the SDA1 family.</text>
</comment>
<evidence type="ECO:0000313" key="11">
    <source>
        <dbReference type="EMBL" id="TRY77875.1"/>
    </source>
</evidence>
<evidence type="ECO:0000256" key="6">
    <source>
        <dbReference type="RuleBase" id="RU365057"/>
    </source>
</evidence>
<dbReference type="GO" id="GO:0042273">
    <property type="term" value="P:ribosomal large subunit biogenesis"/>
    <property type="evidence" value="ECO:0007669"/>
    <property type="project" value="UniProtKB-UniRule"/>
</dbReference>
<dbReference type="OrthoDB" id="2196187at2759"/>
<feature type="compositionally biased region" description="Basic and acidic residues" evidence="7">
    <location>
        <begin position="667"/>
        <end position="701"/>
    </location>
</feature>
<sequence>MSLAATSRKGRRDLTLLDLQNVINKDESGPELYHAEFERQLEFFQNLLTIFELNPKDFNQDLSDHIAFLSHVAKSYPQELQDFPETLVQLLKKHSTVLDADLRMECCKALILLRRKNLLPPSDLLILFFDLFKCQDKILRNYLKEHIIYDIRTINAKQKDNRLNTTLQNFMFKMLQDSHKMAAKMSLDVMIELYQKGIWHDQKTVNVISTACFHDTAKLAVTALKFFLGNDLDEDDQGDDSEDDMPSVKNVTMANRFNKKTRKREKFLDNIKKAHKKKKKKGSAEAFNFSALHLINDPQGFAERLFKKVDTLREGFEVKVLFLDLISRLIGTHELFILNFYQYMARFLNPHQREVIPMLQFVAQASHELVPPDAIEPALRAIVNNFVTERNSGEVMAIGLNSIRELCKRCPLAMDETLLRDLAAYKTYKDKAVMMAAKSLITLYRHTYPDLLHKKDRGRPTEAQVELGQRAYGALLTKDFIPGAEDLKENEVNDDNGDPNEDDSEGEWEDVVHSSDGEGADEESDDDEEEEVDDDDIEEGQGEENSDEDEDGEDEVILEDENDAPPQSSKNKARKNNDKDKMSKAEILEEKRKRAAEITTSRILTDADFKHIDATQLRKQVQAFRKGGQKRKLDESNLEDVMTNPNARDELVDLAQIEMVHKKRKHDKETRMASIKEGREGRDKFGSRKGKVSEHASSTHKEKNKKKNFMMMKHKLKRKAKRSFVDKARDLKKSLMRRQKFK</sequence>
<feature type="compositionally biased region" description="Acidic residues" evidence="7">
    <location>
        <begin position="492"/>
        <end position="509"/>
    </location>
</feature>
<feature type="compositionally biased region" description="Basic residues" evidence="7">
    <location>
        <begin position="702"/>
        <end position="722"/>
    </location>
</feature>
<evidence type="ECO:0000256" key="3">
    <source>
        <dbReference type="ARBA" id="ARBA00022517"/>
    </source>
</evidence>
<protein>
    <recommendedName>
        <fullName evidence="6">Protein SDA1</fullName>
    </recommendedName>
</protein>
<evidence type="ECO:0000259" key="10">
    <source>
        <dbReference type="Pfam" id="PF21638"/>
    </source>
</evidence>
<evidence type="ECO:0000259" key="9">
    <source>
        <dbReference type="Pfam" id="PF08158"/>
    </source>
</evidence>
<keyword evidence="5 6" id="KW-0539">Nucleus</keyword>
<dbReference type="GO" id="GO:0005730">
    <property type="term" value="C:nucleolus"/>
    <property type="evidence" value="ECO:0007669"/>
    <property type="project" value="UniProtKB-SubCell"/>
</dbReference>
<feature type="compositionally biased region" description="Basic and acidic residues" evidence="7">
    <location>
        <begin position="575"/>
        <end position="588"/>
    </location>
</feature>
<feature type="domain" description="SDA1 middle" evidence="8">
    <location>
        <begin position="508"/>
        <end position="678"/>
    </location>
</feature>
<evidence type="ECO:0000256" key="5">
    <source>
        <dbReference type="ARBA" id="ARBA00023242"/>
    </source>
</evidence>
<dbReference type="OMA" id="AMYKTYK"/>
<evidence type="ECO:0000256" key="7">
    <source>
        <dbReference type="SAM" id="MobiDB-lite"/>
    </source>
</evidence>
<feature type="compositionally biased region" description="Basic and acidic residues" evidence="7">
    <location>
        <begin position="723"/>
        <end position="733"/>
    </location>
</feature>
<evidence type="ECO:0000256" key="1">
    <source>
        <dbReference type="ARBA" id="ARBA00005783"/>
    </source>
</evidence>
<dbReference type="InterPro" id="IPR012977">
    <property type="entry name" value="SDA1_N"/>
</dbReference>
<comment type="caution">
    <text evidence="11">The sequence shown here is derived from an EMBL/GenBank/DDBJ whole genome shotgun (WGS) entry which is preliminary data.</text>
</comment>
<dbReference type="PANTHER" id="PTHR12730:SF0">
    <property type="entry name" value="PROTEIN SDA1 HOMOLOG"/>
    <property type="match status" value="1"/>
</dbReference>
<feature type="compositionally biased region" description="Acidic residues" evidence="7">
    <location>
        <begin position="518"/>
        <end position="563"/>
    </location>
</feature>
<name>A0A553PJL4_TIGCA</name>
<feature type="domain" description="SDA1 N-terminal" evidence="9">
    <location>
        <begin position="68"/>
        <end position="429"/>
    </location>
</feature>
<dbReference type="PANTHER" id="PTHR12730">
    <property type="entry name" value="HSDA/SDA1-RELATED"/>
    <property type="match status" value="1"/>
</dbReference>
<keyword evidence="3 6" id="KW-0690">Ribosome biogenesis</keyword>
<reference evidence="11 12" key="1">
    <citation type="journal article" date="2018" name="Nat. Ecol. Evol.">
        <title>Genomic signatures of mitonuclear coevolution across populations of Tigriopus californicus.</title>
        <authorList>
            <person name="Barreto F.S."/>
            <person name="Watson E.T."/>
            <person name="Lima T.G."/>
            <person name="Willett C.S."/>
            <person name="Edmands S."/>
            <person name="Li W."/>
            <person name="Burton R.S."/>
        </authorList>
    </citation>
    <scope>NUCLEOTIDE SEQUENCE [LARGE SCALE GENOMIC DNA]</scope>
    <source>
        <strain evidence="11 12">San Diego</strain>
    </source>
</reference>
<dbReference type="InterPro" id="IPR027312">
    <property type="entry name" value="Sda1"/>
</dbReference>
<dbReference type="STRING" id="6832.A0A553PJL4"/>
<dbReference type="EMBL" id="VCGU01000003">
    <property type="protein sequence ID" value="TRY77875.1"/>
    <property type="molecule type" value="Genomic_DNA"/>
</dbReference>
<evidence type="ECO:0000256" key="4">
    <source>
        <dbReference type="ARBA" id="ARBA00022927"/>
    </source>
</evidence>
<dbReference type="GO" id="GO:0000055">
    <property type="term" value="P:ribosomal large subunit export from nucleus"/>
    <property type="evidence" value="ECO:0007669"/>
    <property type="project" value="UniProtKB-UniRule"/>
</dbReference>
<dbReference type="InterPro" id="IPR016024">
    <property type="entry name" value="ARM-type_fold"/>
</dbReference>